<dbReference type="InterPro" id="IPR011009">
    <property type="entry name" value="Kinase-like_dom_sf"/>
</dbReference>
<name>A0AAR9IG47_9HYME</name>
<evidence type="ECO:0000259" key="1">
    <source>
        <dbReference type="SMART" id="SM00587"/>
    </source>
</evidence>
<organism evidence="2 3">
    <name type="scientific">Fopius arisanus</name>
    <dbReference type="NCBI Taxonomy" id="64838"/>
    <lineage>
        <taxon>Eukaryota</taxon>
        <taxon>Metazoa</taxon>
        <taxon>Ecdysozoa</taxon>
        <taxon>Arthropoda</taxon>
        <taxon>Hexapoda</taxon>
        <taxon>Insecta</taxon>
        <taxon>Pterygota</taxon>
        <taxon>Neoptera</taxon>
        <taxon>Endopterygota</taxon>
        <taxon>Hymenoptera</taxon>
        <taxon>Apocrita</taxon>
        <taxon>Ichneumonoidea</taxon>
        <taxon>Braconidae</taxon>
        <taxon>Opiinae</taxon>
        <taxon>Fopius</taxon>
    </lineage>
</organism>
<dbReference type="KEGG" id="fas:105271629"/>
<dbReference type="PANTHER" id="PTHR11012:SF48">
    <property type="entry name" value="CHK KINASE-LIKE DOMAIN-CONTAINING PROTEIN-RELATED"/>
    <property type="match status" value="1"/>
</dbReference>
<feature type="domain" description="CHK kinase-like" evidence="1">
    <location>
        <begin position="129"/>
        <end position="325"/>
    </location>
</feature>
<accession>A0AAR9IG47</accession>
<evidence type="ECO:0000313" key="2">
    <source>
        <dbReference type="Proteomes" id="UP000694866"/>
    </source>
</evidence>
<dbReference type="SMART" id="SM00587">
    <property type="entry name" value="CHK"/>
    <property type="match status" value="1"/>
</dbReference>
<dbReference type="Proteomes" id="UP000694866">
    <property type="component" value="Unplaced"/>
</dbReference>
<keyword evidence="2" id="KW-1185">Reference proteome</keyword>
<dbReference type="Gene3D" id="3.90.1200.10">
    <property type="match status" value="1"/>
</dbReference>
<sequence length="421" mass="48483">MKNRGKDYVLDDAECLEIVKKKLSKDKMDNYSLVEYDVSPLDGGTGFMGQYFILKATVASSAPLRDRRIIRFFAKTPPPENSPQWLFNEEFGSFKKEVALYTEVFPEVLRGLDQYSIPECFFGLGGDVIVLEDMMPEGYTMKNKVVPFDFDHCAVVMKTLAKFHAKSMIFEELHKKNLLEEFSHCMHETLYSLNGRGQRGLQAAIDGALAMVDLLDTLDDVSKTKFKERIISMSRNHVQRLEPSKKMKNVLCHGDLWANNLLFKYGEEGSPEACCLIDFQLARYNPPSHDILCFFQFSTTRQLREEHGTELYKIYYDTLSRTLIDAGLDPAKILPLDVFLDSIEELRTFCMLHGVFNIPLMLLETQAIGNLFEKQSECVDALLFDDRRPLLVGSFNERKYYRERMTDALLELHDRLFGVKL</sequence>
<dbReference type="GeneID" id="105271629"/>
<gene>
    <name evidence="3" type="primary">Cdh23_3</name>
</gene>
<dbReference type="CTD" id="105271629"/>
<evidence type="ECO:0000313" key="3">
    <source>
        <dbReference type="RefSeq" id="NP_001401484.1"/>
    </source>
</evidence>
<protein>
    <submittedName>
        <fullName evidence="3">Uncharacterized LOC105271629</fullName>
    </submittedName>
</protein>
<dbReference type="SUPFAM" id="SSF56112">
    <property type="entry name" value="Protein kinase-like (PK-like)"/>
    <property type="match status" value="1"/>
</dbReference>
<dbReference type="RefSeq" id="NP_001401484.1">
    <property type="nucleotide sequence ID" value="NM_001414555.1"/>
</dbReference>
<dbReference type="AlphaFoldDB" id="A0AAR9IG47"/>
<dbReference type="InterPro" id="IPR004119">
    <property type="entry name" value="EcKL"/>
</dbReference>
<reference evidence="3" key="1">
    <citation type="submission" date="2025-08" db="UniProtKB">
        <authorList>
            <consortium name="RefSeq"/>
        </authorList>
    </citation>
    <scope>IDENTIFICATION</scope>
</reference>
<dbReference type="InterPro" id="IPR015897">
    <property type="entry name" value="CHK_kinase-like"/>
</dbReference>
<dbReference type="PANTHER" id="PTHR11012">
    <property type="entry name" value="PROTEIN KINASE-LIKE DOMAIN-CONTAINING"/>
    <property type="match status" value="1"/>
</dbReference>
<dbReference type="Pfam" id="PF02958">
    <property type="entry name" value="EcKL"/>
    <property type="match status" value="1"/>
</dbReference>
<proteinExistence type="predicted"/>